<dbReference type="EMBL" id="NGNX01000022">
    <property type="protein sequence ID" value="OYR91383.1"/>
    <property type="molecule type" value="Genomic_DNA"/>
</dbReference>
<dbReference type="Proteomes" id="UP000215828">
    <property type="component" value="Unassembled WGS sequence"/>
</dbReference>
<feature type="transmembrane region" description="Helical" evidence="1">
    <location>
        <begin position="63"/>
        <end position="89"/>
    </location>
</feature>
<reference evidence="3 4" key="3">
    <citation type="submission" date="2017-09" db="EMBL/GenBank/DDBJ databases">
        <title>Tripartite evolution among Lactobacillus johnsonii, Lactobacillus taiwanensis, Lactobacillus reuteri and their rodent host.</title>
        <authorList>
            <person name="Wang T."/>
            <person name="Knowles S."/>
            <person name="Cheng C."/>
        </authorList>
    </citation>
    <scope>NUCLEOTIDE SEQUENCE [LARGE SCALE GENOMIC DNA]</scope>
    <source>
        <strain evidence="3">609q</strain>
        <strain evidence="2 4">609u</strain>
    </source>
</reference>
<reference evidence="3" key="1">
    <citation type="submission" date="2017-04" db="EMBL/GenBank/DDBJ databases">
        <authorList>
            <person name="Afonso C.L."/>
            <person name="Miller P.J."/>
            <person name="Scott M.A."/>
            <person name="Spackman E."/>
            <person name="Goraichik I."/>
            <person name="Dimitrov K.M."/>
            <person name="Suarez D.L."/>
            <person name="Swayne D.E."/>
        </authorList>
    </citation>
    <scope>NUCLEOTIDE SEQUENCE [LARGE SCALE GENOMIC DNA]</scope>
    <source>
        <strain evidence="3">609q</strain>
    </source>
</reference>
<evidence type="ECO:0000313" key="4">
    <source>
        <dbReference type="Proteomes" id="UP000216316"/>
    </source>
</evidence>
<protein>
    <submittedName>
        <fullName evidence="3">Uncharacterized protein</fullName>
    </submittedName>
</protein>
<dbReference type="RefSeq" id="WP_057718878.1">
    <property type="nucleotide sequence ID" value="NZ_JANKAW010000004.1"/>
</dbReference>
<sequence>MVKKISFWVRLAGWSGLISGSSVLVLYQYSHSILFLINLITIVLFSAYALTTANDRKWKNPDWLLKVILLVLIFVSILPSIFLGIGYFIERKRNQK</sequence>
<dbReference type="Proteomes" id="UP000216316">
    <property type="component" value="Unassembled WGS sequence"/>
</dbReference>
<keyword evidence="1" id="KW-0812">Transmembrane</keyword>
<evidence type="ECO:0000313" key="3">
    <source>
        <dbReference type="EMBL" id="OYR91383.1"/>
    </source>
</evidence>
<proteinExistence type="predicted"/>
<organism evidence="3">
    <name type="scientific">Lactobacillus taiwanensis</name>
    <dbReference type="NCBI Taxonomy" id="508451"/>
    <lineage>
        <taxon>Bacteria</taxon>
        <taxon>Bacillati</taxon>
        <taxon>Bacillota</taxon>
        <taxon>Bacilli</taxon>
        <taxon>Lactobacillales</taxon>
        <taxon>Lactobacillaceae</taxon>
        <taxon>Lactobacillus</taxon>
    </lineage>
</organism>
<reference evidence="2" key="2">
    <citation type="submission" date="2017-05" db="EMBL/GenBank/DDBJ databases">
        <authorList>
            <person name="Lin X.B."/>
            <person name="Stothard P."/>
            <person name="Tasseva G."/>
            <person name="Walter J."/>
        </authorList>
    </citation>
    <scope>NUCLEOTIDE SEQUENCE</scope>
    <source>
        <strain evidence="2">609u</strain>
    </source>
</reference>
<keyword evidence="1" id="KW-1133">Transmembrane helix</keyword>
<keyword evidence="4" id="KW-1185">Reference proteome</keyword>
<dbReference type="AlphaFoldDB" id="A0A256LE13"/>
<comment type="caution">
    <text evidence="3">The sequence shown here is derived from an EMBL/GenBank/DDBJ whole genome shotgun (WGS) entry which is preliminary data.</text>
</comment>
<name>A0A256LE13_9LACO</name>
<feature type="transmembrane region" description="Helical" evidence="1">
    <location>
        <begin position="33"/>
        <end position="51"/>
    </location>
</feature>
<dbReference type="EMBL" id="NGNV01000022">
    <property type="protein sequence ID" value="OYR87909.1"/>
    <property type="molecule type" value="Genomic_DNA"/>
</dbReference>
<evidence type="ECO:0000313" key="2">
    <source>
        <dbReference type="EMBL" id="OYR87909.1"/>
    </source>
</evidence>
<gene>
    <name evidence="2" type="ORF">CBF53_05115</name>
    <name evidence="3" type="ORF">CBF70_05810</name>
</gene>
<accession>A0A256LE13</accession>
<feature type="transmembrane region" description="Helical" evidence="1">
    <location>
        <begin position="7"/>
        <end position="27"/>
    </location>
</feature>
<keyword evidence="1" id="KW-0472">Membrane</keyword>
<evidence type="ECO:0000256" key="1">
    <source>
        <dbReference type="SAM" id="Phobius"/>
    </source>
</evidence>